<comment type="caution">
    <text evidence="1">The sequence shown here is derived from an EMBL/GenBank/DDBJ whole genome shotgun (WGS) entry which is preliminary data.</text>
</comment>
<dbReference type="Gene3D" id="1.10.357.10">
    <property type="entry name" value="Tetracycline Repressor, domain 2"/>
    <property type="match status" value="1"/>
</dbReference>
<proteinExistence type="predicted"/>
<dbReference type="SUPFAM" id="SSF48498">
    <property type="entry name" value="Tetracyclin repressor-like, C-terminal domain"/>
    <property type="match status" value="1"/>
</dbReference>
<reference evidence="1 2" key="1">
    <citation type="journal article" date="2019" name="Int. J. Syst. Evol. Microbiol.">
        <title>The Global Catalogue of Microorganisms (GCM) 10K type strain sequencing project: providing services to taxonomists for standard genome sequencing and annotation.</title>
        <authorList>
            <consortium name="The Broad Institute Genomics Platform"/>
            <consortium name="The Broad Institute Genome Sequencing Center for Infectious Disease"/>
            <person name="Wu L."/>
            <person name="Ma J."/>
        </authorList>
    </citation>
    <scope>NUCLEOTIDE SEQUENCE [LARGE SCALE GENOMIC DNA]</scope>
    <source>
        <strain evidence="1 2">JCM 9383</strain>
    </source>
</reference>
<sequence>MRPDPERAAHGYRAIWYYTAGEIVVRTAAARQRANDDRPAYRERVLADLDPSELPRLAQLADRWVPLTAEDTYLDGLRSFVDGLVAAR</sequence>
<dbReference type="InterPro" id="IPR036271">
    <property type="entry name" value="Tet_transcr_reg_TetR-rel_C_sf"/>
</dbReference>
<dbReference type="EMBL" id="BAAAUX010000014">
    <property type="protein sequence ID" value="GAA2797908.1"/>
    <property type="molecule type" value="Genomic_DNA"/>
</dbReference>
<organism evidence="1 2">
    <name type="scientific">Saccharopolyspora taberi</name>
    <dbReference type="NCBI Taxonomy" id="60895"/>
    <lineage>
        <taxon>Bacteria</taxon>
        <taxon>Bacillati</taxon>
        <taxon>Actinomycetota</taxon>
        <taxon>Actinomycetes</taxon>
        <taxon>Pseudonocardiales</taxon>
        <taxon>Pseudonocardiaceae</taxon>
        <taxon>Saccharopolyspora</taxon>
    </lineage>
</organism>
<evidence type="ECO:0000313" key="2">
    <source>
        <dbReference type="Proteomes" id="UP001500979"/>
    </source>
</evidence>
<dbReference type="RefSeq" id="WP_344681166.1">
    <property type="nucleotide sequence ID" value="NZ_BAAAUX010000014.1"/>
</dbReference>
<evidence type="ECO:0000313" key="1">
    <source>
        <dbReference type="EMBL" id="GAA2797908.1"/>
    </source>
</evidence>
<dbReference type="Proteomes" id="UP001500979">
    <property type="component" value="Unassembled WGS sequence"/>
</dbReference>
<keyword evidence="2" id="KW-1185">Reference proteome</keyword>
<protein>
    <submittedName>
        <fullName evidence="1">Uncharacterized protein</fullName>
    </submittedName>
</protein>
<accession>A0ABN3VEV2</accession>
<gene>
    <name evidence="1" type="ORF">GCM10010470_36370</name>
</gene>
<name>A0ABN3VEV2_9PSEU</name>